<dbReference type="InParanoid" id="A0A6P7XB10"/>
<dbReference type="InterPro" id="IPR043549">
    <property type="entry name" value="C2C4C/C2C4D"/>
</dbReference>
<feature type="compositionally biased region" description="Polar residues" evidence="1">
    <location>
        <begin position="197"/>
        <end position="227"/>
    </location>
</feature>
<gene>
    <name evidence="3" type="primary">LOC115461837</name>
</gene>
<dbReference type="KEGG" id="muo:115461837"/>
<dbReference type="RefSeq" id="XP_030047755.1">
    <property type="nucleotide sequence ID" value="XM_030191895.1"/>
</dbReference>
<accession>A0A6P7XB10</accession>
<dbReference type="GeneID" id="115461837"/>
<reference evidence="3" key="1">
    <citation type="submission" date="2025-08" db="UniProtKB">
        <authorList>
            <consortium name="RefSeq"/>
        </authorList>
    </citation>
    <scope>IDENTIFICATION</scope>
</reference>
<keyword evidence="2" id="KW-1185">Reference proteome</keyword>
<dbReference type="PANTHER" id="PTHR46291">
    <property type="entry name" value="C2 DOMAIN-CONTAINING PROTEIN"/>
    <property type="match status" value="1"/>
</dbReference>
<proteinExistence type="predicted"/>
<dbReference type="OrthoDB" id="9947256at2759"/>
<organism evidence="2 3">
    <name type="scientific">Microcaecilia unicolor</name>
    <dbReference type="NCBI Taxonomy" id="1415580"/>
    <lineage>
        <taxon>Eukaryota</taxon>
        <taxon>Metazoa</taxon>
        <taxon>Chordata</taxon>
        <taxon>Craniata</taxon>
        <taxon>Vertebrata</taxon>
        <taxon>Euteleostomi</taxon>
        <taxon>Amphibia</taxon>
        <taxon>Gymnophiona</taxon>
        <taxon>Siphonopidae</taxon>
        <taxon>Microcaecilia</taxon>
    </lineage>
</organism>
<name>A0A6P7XB10_9AMPH</name>
<dbReference type="PANTHER" id="PTHR46291:SF4">
    <property type="entry name" value="C2 CALCIUM-DEPENDENT DOMAIN-CONTAINING PROTEIN 4C-LIKE"/>
    <property type="match status" value="1"/>
</dbReference>
<evidence type="ECO:0000313" key="2">
    <source>
        <dbReference type="Proteomes" id="UP000515156"/>
    </source>
</evidence>
<evidence type="ECO:0000313" key="3">
    <source>
        <dbReference type="RefSeq" id="XP_030047755.1"/>
    </source>
</evidence>
<feature type="region of interest" description="Disordered" evidence="1">
    <location>
        <begin position="195"/>
        <end position="227"/>
    </location>
</feature>
<sequence length="296" mass="33547">MLTTTSQLSLKSALDSMLTWATFRFGKPAAEDKLSQRNKDIFNIVMTPDRIPKFFIPSLDVDHIFLHENHAEDVEDVSPGRKVSREMPMTSRPKRSNSDSYVKNESVHRRKVLCKNISLCSTDNYFHPVDLERAADHSDPVTRAALSLPHLTKITTPYGFLALGESPNIRRKESLFFEHDSANLRALLSQRKKSPTLIRSYSNPRNPTTQQSSNTEPLATPSKTGRSVSWEEICTTEPPSPPLSSSFQGCPIKYEKKRFQSLMKKHFPGIKHMQCNSRSVEKFLMPVGRMQSSPIA</sequence>
<evidence type="ECO:0000256" key="1">
    <source>
        <dbReference type="SAM" id="MobiDB-lite"/>
    </source>
</evidence>
<dbReference type="Proteomes" id="UP000515156">
    <property type="component" value="Chromosome 2"/>
</dbReference>
<protein>
    <submittedName>
        <fullName evidence="3">Uncharacterized protein LOC115461837</fullName>
    </submittedName>
</protein>
<feature type="region of interest" description="Disordered" evidence="1">
    <location>
        <begin position="76"/>
        <end position="102"/>
    </location>
</feature>
<dbReference type="AlphaFoldDB" id="A0A6P7XB10"/>